<dbReference type="EMBL" id="FTOF01000008">
    <property type="protein sequence ID" value="SIS48830.1"/>
    <property type="molecule type" value="Genomic_DNA"/>
</dbReference>
<evidence type="ECO:0000256" key="1">
    <source>
        <dbReference type="ARBA" id="ARBA00023152"/>
    </source>
</evidence>
<accession>A0A1N7JHN8</accession>
<dbReference type="Pfam" id="PF00300">
    <property type="entry name" value="His_Phos_1"/>
    <property type="match status" value="1"/>
</dbReference>
<dbReference type="STRING" id="1161099.SAMN05444817_10828"/>
<reference evidence="6" key="1">
    <citation type="submission" date="2017-01" db="EMBL/GenBank/DDBJ databases">
        <authorList>
            <person name="Varghese N."/>
            <person name="Submissions S."/>
        </authorList>
    </citation>
    <scope>NUCLEOTIDE SEQUENCE [LARGE SCALE GENOMIC DNA]</scope>
    <source>
        <strain evidence="6">DSM 44531</strain>
    </source>
</reference>
<evidence type="ECO:0000313" key="5">
    <source>
        <dbReference type="EMBL" id="SIS48830.1"/>
    </source>
</evidence>
<dbReference type="Gene3D" id="3.40.50.1240">
    <property type="entry name" value="Phosphoglycerate mutase-like"/>
    <property type="match status" value="1"/>
</dbReference>
<feature type="binding site" evidence="4">
    <location>
        <position position="58"/>
    </location>
    <ligand>
        <name>substrate</name>
    </ligand>
</feature>
<feature type="binding site" evidence="4">
    <location>
        <begin position="6"/>
        <end position="13"/>
    </location>
    <ligand>
        <name>substrate</name>
    </ligand>
</feature>
<dbReference type="InterPro" id="IPR050275">
    <property type="entry name" value="PGM_Phosphatase"/>
</dbReference>
<dbReference type="SUPFAM" id="SSF53254">
    <property type="entry name" value="Phosphoglycerate mutase-like"/>
    <property type="match status" value="1"/>
</dbReference>
<dbReference type="AlphaFoldDB" id="A0A1N7JHN8"/>
<organism evidence="5 6">
    <name type="scientific">Corynebacterium appendicis CIP 107643</name>
    <dbReference type="NCBI Taxonomy" id="1161099"/>
    <lineage>
        <taxon>Bacteria</taxon>
        <taxon>Bacillati</taxon>
        <taxon>Actinomycetota</taxon>
        <taxon>Actinomycetes</taxon>
        <taxon>Mycobacteriales</taxon>
        <taxon>Corynebacteriaceae</taxon>
        <taxon>Corynebacterium</taxon>
    </lineage>
</organism>
<dbReference type="OrthoDB" id="9793115at2"/>
<dbReference type="Proteomes" id="UP000186292">
    <property type="component" value="Unassembled WGS sequence"/>
</dbReference>
<dbReference type="RefSeq" id="WP_076599469.1">
    <property type="nucleotide sequence ID" value="NZ_CP046976.1"/>
</dbReference>
<keyword evidence="1" id="KW-0324">Glycolysis</keyword>
<dbReference type="InterPro" id="IPR013078">
    <property type="entry name" value="His_Pase_superF_clade-1"/>
</dbReference>
<evidence type="ECO:0000256" key="3">
    <source>
        <dbReference type="PIRSR" id="PIRSR613078-1"/>
    </source>
</evidence>
<dbReference type="CDD" id="cd07067">
    <property type="entry name" value="HP_PGM_like"/>
    <property type="match status" value="1"/>
</dbReference>
<feature type="active site" description="Tele-phosphohistidine intermediate" evidence="3">
    <location>
        <position position="7"/>
    </location>
</feature>
<dbReference type="PROSITE" id="PS00175">
    <property type="entry name" value="PG_MUTASE"/>
    <property type="match status" value="1"/>
</dbReference>
<name>A0A1N7JHN8_9CORY</name>
<dbReference type="GO" id="GO:0005737">
    <property type="term" value="C:cytoplasm"/>
    <property type="evidence" value="ECO:0007669"/>
    <property type="project" value="TreeGrafter"/>
</dbReference>
<feature type="active site" description="Proton donor/acceptor" evidence="3">
    <location>
        <position position="82"/>
    </location>
</feature>
<keyword evidence="2" id="KW-0413">Isomerase</keyword>
<evidence type="ECO:0000256" key="4">
    <source>
        <dbReference type="PIRSR" id="PIRSR613078-2"/>
    </source>
</evidence>
<dbReference type="InterPro" id="IPR001345">
    <property type="entry name" value="PG/BPGM_mutase_AS"/>
</dbReference>
<gene>
    <name evidence="5" type="ORF">SAMN05444817_10828</name>
</gene>
<dbReference type="PANTHER" id="PTHR48100:SF1">
    <property type="entry name" value="HISTIDINE PHOSPHATASE FAMILY PROTEIN-RELATED"/>
    <property type="match status" value="1"/>
</dbReference>
<dbReference type="PANTHER" id="PTHR48100">
    <property type="entry name" value="BROAD-SPECIFICITY PHOSPHATASE YOR283W-RELATED"/>
    <property type="match status" value="1"/>
</dbReference>
<feature type="binding site" evidence="4">
    <location>
        <begin position="109"/>
        <end position="110"/>
    </location>
    <ligand>
        <name>substrate</name>
    </ligand>
</feature>
<proteinExistence type="predicted"/>
<dbReference type="SMART" id="SM00855">
    <property type="entry name" value="PGAM"/>
    <property type="match status" value="1"/>
</dbReference>
<keyword evidence="6" id="KW-1185">Reference proteome</keyword>
<dbReference type="GO" id="GO:0016791">
    <property type="term" value="F:phosphatase activity"/>
    <property type="evidence" value="ECO:0007669"/>
    <property type="project" value="TreeGrafter"/>
</dbReference>
<protein>
    <submittedName>
        <fullName evidence="5">Probable phosphoglycerate mutase</fullName>
    </submittedName>
</protein>
<evidence type="ECO:0000313" key="6">
    <source>
        <dbReference type="Proteomes" id="UP000186292"/>
    </source>
</evidence>
<dbReference type="InterPro" id="IPR029033">
    <property type="entry name" value="His_PPase_superfam"/>
</dbReference>
<sequence>MLILLRHGQTTSNVDHKLDTLLPGAELTELGREQAKAAGEEILGAYEVDRVISSLATRAKQTAQIGFGGRFSDIPAVEGIQEVHAGRWEMRNSREAHEQYLTAFRRFYRRELEALIDGGDTLDLFLSRYKGGLLPYAAQEGTTVAVSHGGAIRAFAANACEIDPGFAEASYLPNCQYLVIDPAAGPTGDPVEDFGQWRVVRWAEYPLPGESS</sequence>
<evidence type="ECO:0000256" key="2">
    <source>
        <dbReference type="ARBA" id="ARBA00023235"/>
    </source>
</evidence>